<comment type="caution">
    <text evidence="1">The sequence shown here is derived from an EMBL/GenBank/DDBJ whole genome shotgun (WGS) entry which is preliminary data.</text>
</comment>
<dbReference type="EMBL" id="BTRK01000005">
    <property type="protein sequence ID" value="GMR55582.1"/>
    <property type="molecule type" value="Genomic_DNA"/>
</dbReference>
<evidence type="ECO:0000313" key="1">
    <source>
        <dbReference type="EMBL" id="GMR55582.1"/>
    </source>
</evidence>
<protein>
    <submittedName>
        <fullName evidence="1">Uncharacterized protein</fullName>
    </submittedName>
</protein>
<reference evidence="2" key="1">
    <citation type="submission" date="2022-10" db="EMBL/GenBank/DDBJ databases">
        <title>Genome assembly of Pristionchus species.</title>
        <authorList>
            <person name="Yoshida K."/>
            <person name="Sommer R.J."/>
        </authorList>
    </citation>
    <scope>NUCLEOTIDE SEQUENCE [LARGE SCALE GENOMIC DNA]</scope>
    <source>
        <strain evidence="2">RS5460</strain>
    </source>
</reference>
<accession>A0AAN5D4J5</accession>
<proteinExistence type="predicted"/>
<dbReference type="Proteomes" id="UP001328107">
    <property type="component" value="Unassembled WGS sequence"/>
</dbReference>
<feature type="non-terminal residue" evidence="1">
    <location>
        <position position="128"/>
    </location>
</feature>
<sequence>FSLELQSEMLMSTFENDVRFNSTDEILPYIAHNLPNCHKALIKELEFAQSKIAQLDENGKSLAYEIRDFIMNDIVAMTKLGFSRNFVLRTVRRNVIGIVREVNELTGHEISMLIRDLPQTSKDAFDKV</sequence>
<name>A0AAN5D4J5_9BILA</name>
<organism evidence="1 2">
    <name type="scientific">Pristionchus mayeri</name>
    <dbReference type="NCBI Taxonomy" id="1317129"/>
    <lineage>
        <taxon>Eukaryota</taxon>
        <taxon>Metazoa</taxon>
        <taxon>Ecdysozoa</taxon>
        <taxon>Nematoda</taxon>
        <taxon>Chromadorea</taxon>
        <taxon>Rhabditida</taxon>
        <taxon>Rhabditina</taxon>
        <taxon>Diplogasteromorpha</taxon>
        <taxon>Diplogasteroidea</taxon>
        <taxon>Neodiplogasteridae</taxon>
        <taxon>Pristionchus</taxon>
    </lineage>
</organism>
<evidence type="ECO:0000313" key="2">
    <source>
        <dbReference type="Proteomes" id="UP001328107"/>
    </source>
</evidence>
<keyword evidence="2" id="KW-1185">Reference proteome</keyword>
<feature type="non-terminal residue" evidence="1">
    <location>
        <position position="1"/>
    </location>
</feature>
<dbReference type="AlphaFoldDB" id="A0AAN5D4J5"/>
<gene>
    <name evidence="1" type="ORF">PMAYCL1PPCAC_25777</name>
</gene>